<keyword evidence="2" id="KW-0812">Transmembrane</keyword>
<dbReference type="PRINTS" id="PR00702">
    <property type="entry name" value="ACRIFLAVINRP"/>
</dbReference>
<feature type="transmembrane region" description="Helical" evidence="2">
    <location>
        <begin position="463"/>
        <end position="482"/>
    </location>
</feature>
<dbReference type="PANTHER" id="PTHR32063:SF21">
    <property type="entry name" value="MULTIDRUG RESISTANCE PROTEIN MDTB"/>
    <property type="match status" value="1"/>
</dbReference>
<dbReference type="PANTHER" id="PTHR32063">
    <property type="match status" value="1"/>
</dbReference>
<dbReference type="GO" id="GO:0005886">
    <property type="term" value="C:plasma membrane"/>
    <property type="evidence" value="ECO:0007669"/>
    <property type="project" value="TreeGrafter"/>
</dbReference>
<proteinExistence type="predicted"/>
<feature type="transmembrane region" description="Helical" evidence="2">
    <location>
        <begin position="983"/>
        <end position="1009"/>
    </location>
</feature>
<dbReference type="AlphaFoldDB" id="A0A7L9U7K5"/>
<feature type="transmembrane region" description="Helical" evidence="2">
    <location>
        <begin position="905"/>
        <end position="930"/>
    </location>
</feature>
<keyword evidence="4" id="KW-1185">Reference proteome</keyword>
<dbReference type="Gene3D" id="3.30.70.1430">
    <property type="entry name" value="Multidrug efflux transporter AcrB pore domain"/>
    <property type="match status" value="2"/>
</dbReference>
<feature type="region of interest" description="Disordered" evidence="1">
    <location>
        <begin position="1023"/>
        <end position="1048"/>
    </location>
</feature>
<feature type="transmembrane region" description="Helical" evidence="2">
    <location>
        <begin position="531"/>
        <end position="551"/>
    </location>
</feature>
<feature type="transmembrane region" description="Helical" evidence="2">
    <location>
        <begin position="360"/>
        <end position="381"/>
    </location>
</feature>
<dbReference type="SUPFAM" id="SSF82714">
    <property type="entry name" value="Multidrug efflux transporter AcrB TolC docking domain, DN and DC subdomains"/>
    <property type="match status" value="2"/>
</dbReference>
<evidence type="ECO:0000313" key="4">
    <source>
        <dbReference type="Proteomes" id="UP000593875"/>
    </source>
</evidence>
<dbReference type="Proteomes" id="UP000593875">
    <property type="component" value="Chromosome"/>
</dbReference>
<dbReference type="EMBL" id="CP062941">
    <property type="protein sequence ID" value="QOL50439.1"/>
    <property type="molecule type" value="Genomic_DNA"/>
</dbReference>
<dbReference type="SUPFAM" id="SSF82866">
    <property type="entry name" value="Multidrug efflux transporter AcrB transmembrane domain"/>
    <property type="match status" value="2"/>
</dbReference>
<reference evidence="3 4" key="1">
    <citation type="submission" date="2020-10" db="EMBL/GenBank/DDBJ databases">
        <title>Genome sequencing of Massilia sp. LPB0304.</title>
        <authorList>
            <person name="Kim J."/>
        </authorList>
    </citation>
    <scope>NUCLEOTIDE SEQUENCE [LARGE SCALE GENOMIC DNA]</scope>
    <source>
        <strain evidence="3 4">LPB0304</strain>
    </source>
</reference>
<organism evidence="3 4">
    <name type="scientific">Massilia litorea</name>
    <dbReference type="NCBI Taxonomy" id="2769491"/>
    <lineage>
        <taxon>Bacteria</taxon>
        <taxon>Pseudomonadati</taxon>
        <taxon>Pseudomonadota</taxon>
        <taxon>Betaproteobacteria</taxon>
        <taxon>Burkholderiales</taxon>
        <taxon>Oxalobacteraceae</taxon>
        <taxon>Telluria group</taxon>
        <taxon>Massilia</taxon>
    </lineage>
</organism>
<evidence type="ECO:0000313" key="3">
    <source>
        <dbReference type="EMBL" id="QOL50439.1"/>
    </source>
</evidence>
<dbReference type="Gene3D" id="1.20.1640.10">
    <property type="entry name" value="Multidrug efflux transporter AcrB transmembrane domain"/>
    <property type="match status" value="2"/>
</dbReference>
<feature type="transmembrane region" description="Helical" evidence="2">
    <location>
        <begin position="12"/>
        <end position="32"/>
    </location>
</feature>
<evidence type="ECO:0000256" key="2">
    <source>
        <dbReference type="SAM" id="Phobius"/>
    </source>
</evidence>
<dbReference type="Gene3D" id="3.30.2090.10">
    <property type="entry name" value="Multidrug efflux transporter AcrB TolC docking domain, DN and DC subdomains"/>
    <property type="match status" value="2"/>
</dbReference>
<dbReference type="KEGG" id="mlir:LPB04_03765"/>
<feature type="transmembrane region" description="Helical" evidence="2">
    <location>
        <begin position="432"/>
        <end position="451"/>
    </location>
</feature>
<gene>
    <name evidence="3" type="ORF">LPB04_03765</name>
</gene>
<accession>A0A7L9U7K5</accession>
<dbReference type="Gene3D" id="3.30.70.1320">
    <property type="entry name" value="Multidrug efflux transporter AcrB pore domain like"/>
    <property type="match status" value="1"/>
</dbReference>
<feature type="transmembrane region" description="Helical" evidence="2">
    <location>
        <begin position="334"/>
        <end position="353"/>
    </location>
</feature>
<evidence type="ECO:0000256" key="1">
    <source>
        <dbReference type="SAM" id="MobiDB-lite"/>
    </source>
</evidence>
<dbReference type="InterPro" id="IPR027463">
    <property type="entry name" value="AcrB_DN_DC_subdom"/>
</dbReference>
<dbReference type="SUPFAM" id="SSF82693">
    <property type="entry name" value="Multidrug efflux transporter AcrB pore domain, PN1, PN2, PC1 and PC2 subdomains"/>
    <property type="match status" value="3"/>
</dbReference>
<feature type="compositionally biased region" description="Basic and acidic residues" evidence="1">
    <location>
        <begin position="1031"/>
        <end position="1041"/>
    </location>
</feature>
<feature type="transmembrane region" description="Helical" evidence="2">
    <location>
        <begin position="955"/>
        <end position="977"/>
    </location>
</feature>
<sequence>MNLSELCIRRPVMAVLLSISLVLVGILAYMHIPVAALPSYNTPVINVNANLPGASPETMASSVALPLEKQFSTIAGIKLITSTSTQGSTSLTLEFDTKIDVDKAAVDVQAALLGAQRQLPLEMTDLPSYRKVNPADAPILFAHMTSPSMSLAELNDYAENMISPAISTLPGIAQVTVNGQKRFAVRVRARSDLMNARNISMDELATALRAANSNAPLGVLDGPAQTLTIQGGAQLMKAADFAKLIIATRDGMPVRLQDVAQVEDSYQSVKAAGSLNGERSIVLMVQRQPNANTVQVVDAVRALLPKFEQQLPASIKIHLVNDRSISIREAIHDVNLTLAGTIVLVILVIFLFLHRLTATLIPAVTVPISLLGALSLLYALGYSLDNISLLGITLAVGLVVDDAIVVLENIVRHMELGKKPFHAALVGSREMGFTIISISISLVAVFIPIFFMPGVIGLLFREFAVIVGLAVLVSAAVSLTLVPMLCSRLLKGGGHVEPHEMSWIGRRFEALFTSVRNGYARSLDRALRHRFLVLMLALGTLVLTIFLYSTMPKGFFPEEDLGQLRVTVETAEDTSSSRLLELQGKVVDVMRANKNVQSVTSFTGGGNSGRMFLVLVPRAERPAMPAVLDELRKATRNIAGVQVYMAPVQNLQLGGRPSKSRYQYSLQSVSGGEIGGWADQFLERMRANPIFRDVTSDSQNRGLQATLDIDRDKAALLGVQMADVRTVLYATFGERQVSTIYSSAASYYVILEAAEADRYYDDALSKVSVRSKSGALVKLSSFASVRRTVGPIAINHQGQLQAITLAFNLAPGVPLGDATAAIDQMGRDMKLPASVITQYGGDAAVFQDTQSSQLILIITAIGVIYVLLGVLYESYIHPLTILAGLPSAAVGALLTLWIFNMDLTLIAMIGILMLIGIVKKNAIMMIDFALDAQRNAGMTPDEAIREACVLRFRPILMTTLAAMMGALPIALGIGAGAELRQPLGLAVVGGLIFSQVITLYITPVIYLYLDKYSGSGPMTDDDVAAAEAESEAGHAQHEPVKHPRVRVG</sequence>
<dbReference type="GO" id="GO:0042910">
    <property type="term" value="F:xenobiotic transmembrane transporter activity"/>
    <property type="evidence" value="ECO:0007669"/>
    <property type="project" value="TreeGrafter"/>
</dbReference>
<dbReference type="Gene3D" id="3.30.70.1440">
    <property type="entry name" value="Multidrug efflux transporter AcrB pore domain"/>
    <property type="match status" value="1"/>
</dbReference>
<feature type="transmembrane region" description="Helical" evidence="2">
    <location>
        <begin position="854"/>
        <end position="872"/>
    </location>
</feature>
<protein>
    <submittedName>
        <fullName evidence="3">Efflux RND transporter permease subunit</fullName>
    </submittedName>
</protein>
<keyword evidence="2" id="KW-1133">Transmembrane helix</keyword>
<dbReference type="Pfam" id="PF00873">
    <property type="entry name" value="ACR_tran"/>
    <property type="match status" value="1"/>
</dbReference>
<name>A0A7L9U7K5_9BURK</name>
<dbReference type="InterPro" id="IPR001036">
    <property type="entry name" value="Acrflvin-R"/>
</dbReference>
<keyword evidence="2" id="KW-0472">Membrane</keyword>
<dbReference type="RefSeq" id="WP_193687452.1">
    <property type="nucleotide sequence ID" value="NZ_CP062941.1"/>
</dbReference>